<evidence type="ECO:0000313" key="1">
    <source>
        <dbReference type="EMBL" id="WIV55657.1"/>
    </source>
</evidence>
<evidence type="ECO:0008006" key="3">
    <source>
        <dbReference type="Google" id="ProtNLM"/>
    </source>
</evidence>
<accession>A0ABY8XJ43</accession>
<organism evidence="1 2">
    <name type="scientific">Amycolatopsis nalaikhensis</name>
    <dbReference type="NCBI Taxonomy" id="715472"/>
    <lineage>
        <taxon>Bacteria</taxon>
        <taxon>Bacillati</taxon>
        <taxon>Actinomycetota</taxon>
        <taxon>Actinomycetes</taxon>
        <taxon>Pseudonocardiales</taxon>
        <taxon>Pseudonocardiaceae</taxon>
        <taxon>Amycolatopsis</taxon>
    </lineage>
</organism>
<name>A0ABY8XJ43_9PSEU</name>
<sequence>MRRSQTGHAWFRTQVVMVLAAAAPEIFVDLLPKLVARAVAIDERELSDQLFLECHRLLRRPLEDIPADHAAMRLALIRCRDRLENLSGPGETAVVRKSFGVVKELLAVLEAKAKPRPRNPQHGWWLLREDLSRHVQAHRMEASLLRVRDYVEDLVFAQPPEARGMEALADWESCSTQLCQRALVNMTVLHDIIAGDYVSDRVGRHDQRLLLAGISDADFSELRLVHDRLEDMVERTWAPDDLDWQREHRELLTRLRWWHRMFTATHLDKGRTAVFVELVDSAPVVPGPRVDRVVQGAGVEFKTLRREIGDQTEVFCPAPLLAEVVTHVIANIRQHRRPSATPGVRVEYGLSEGRRLLLTIRNTATDPSTHPGHGLRTLDDKLRPFGGSITGTPLEGEWTFATEIGLPVWQGV</sequence>
<proteinExistence type="predicted"/>
<dbReference type="EMBL" id="CP127173">
    <property type="protein sequence ID" value="WIV55657.1"/>
    <property type="molecule type" value="Genomic_DNA"/>
</dbReference>
<gene>
    <name evidence="1" type="ORF">QP939_43745</name>
</gene>
<evidence type="ECO:0000313" key="2">
    <source>
        <dbReference type="Proteomes" id="UP001227101"/>
    </source>
</evidence>
<protein>
    <recommendedName>
        <fullName evidence="3">ATP-binding protein</fullName>
    </recommendedName>
</protein>
<keyword evidence="2" id="KW-1185">Reference proteome</keyword>
<reference evidence="1 2" key="1">
    <citation type="submission" date="2023-06" db="EMBL/GenBank/DDBJ databases">
        <authorList>
            <person name="Oyuntsetseg B."/>
            <person name="Kim S.B."/>
        </authorList>
    </citation>
    <scope>NUCLEOTIDE SEQUENCE [LARGE SCALE GENOMIC DNA]</scope>
    <source>
        <strain evidence="1 2">2-2</strain>
    </source>
</reference>
<dbReference type="RefSeq" id="WP_285452718.1">
    <property type="nucleotide sequence ID" value="NZ_CP127173.1"/>
</dbReference>
<dbReference type="Proteomes" id="UP001227101">
    <property type="component" value="Chromosome"/>
</dbReference>